<name>A0A7H1ML66_9LACO</name>
<evidence type="ECO:0008006" key="3">
    <source>
        <dbReference type="Google" id="ProtNLM"/>
    </source>
</evidence>
<protein>
    <recommendedName>
        <fullName evidence="3">EpsG family protein</fullName>
    </recommendedName>
</protein>
<dbReference type="AlphaFoldDB" id="A0A7H1ML66"/>
<dbReference type="RefSeq" id="WP_155279800.1">
    <property type="nucleotide sequence ID" value="NZ_CP043431.1"/>
</dbReference>
<evidence type="ECO:0000313" key="2">
    <source>
        <dbReference type="Proteomes" id="UP000516446"/>
    </source>
</evidence>
<sequence>MIYLGILIFNWLEEIIKKKSIVFPMLCLLYLAWLGGAPDPVTTLDYASYEANYNSMFSLTYNSRFEWAYLSLAKMAYLSGMTYEQFRLILVFGIFIILLVVVRRFTNNMAFFVGTFAMFPFFNEIVQIRSFAMYTLILLAASFLIHVNKRNIIISALIIFLSAGFHSSGYFYFIFIAIRLLMHKHIKINSIIIMVSLISSVALMLTGSTSVGQNIAKIIGMLNKNTNATENILSNFVGGGSALTTILSMIALYTLLVILSKKMEVHIYKLTENNSYIAGKVESLMSLIYSGMLSLPLLLISDQYQRFPRFGLETVIIMAALYFEHNIRIFDRLKGMLISLVFVLILSVIFYGIPNSQMAQSIPFLAHLKF</sequence>
<dbReference type="Pfam" id="PF14897">
    <property type="entry name" value="EpsG"/>
    <property type="match status" value="1"/>
</dbReference>
<organism evidence="1 2">
    <name type="scientific">Weissella koreensis</name>
    <dbReference type="NCBI Taxonomy" id="165096"/>
    <lineage>
        <taxon>Bacteria</taxon>
        <taxon>Bacillati</taxon>
        <taxon>Bacillota</taxon>
        <taxon>Bacilli</taxon>
        <taxon>Lactobacillales</taxon>
        <taxon>Lactobacillaceae</taxon>
        <taxon>Weissella</taxon>
    </lineage>
</organism>
<dbReference type="EMBL" id="CP043431">
    <property type="protein sequence ID" value="QNT64202.1"/>
    <property type="molecule type" value="Genomic_DNA"/>
</dbReference>
<reference evidence="1 2" key="1">
    <citation type="submission" date="2019-08" db="EMBL/GenBank/DDBJ databases">
        <authorList>
            <person name="Chang H.C."/>
            <person name="Mun S.Y."/>
        </authorList>
    </citation>
    <scope>NUCLEOTIDE SEQUENCE [LARGE SCALE GENOMIC DNA]</scope>
    <source>
        <strain evidence="1 2">SK</strain>
    </source>
</reference>
<accession>A0A7H1ML66</accession>
<keyword evidence="2" id="KW-1185">Reference proteome</keyword>
<dbReference type="Proteomes" id="UP000516446">
    <property type="component" value="Chromosome"/>
</dbReference>
<proteinExistence type="predicted"/>
<evidence type="ECO:0000313" key="1">
    <source>
        <dbReference type="EMBL" id="QNT64202.1"/>
    </source>
</evidence>
<dbReference type="InterPro" id="IPR049458">
    <property type="entry name" value="EpsG-like"/>
</dbReference>
<gene>
    <name evidence="1" type="ORF">FY536_02450</name>
</gene>